<protein>
    <recommendedName>
        <fullName evidence="2">Peptidase A2 domain-containing protein</fullName>
    </recommendedName>
</protein>
<dbReference type="Gene3D" id="2.40.70.10">
    <property type="entry name" value="Acid Proteases"/>
    <property type="match status" value="1"/>
</dbReference>
<gene>
    <name evidence="3" type="ORF">CEUTPL_LOCUS942</name>
</gene>
<dbReference type="PROSITE" id="PS50175">
    <property type="entry name" value="ASP_PROT_RETROV"/>
    <property type="match status" value="1"/>
</dbReference>
<dbReference type="SUPFAM" id="SSF50630">
    <property type="entry name" value="Acid proteases"/>
    <property type="match status" value="1"/>
</dbReference>
<feature type="domain" description="Peptidase A2" evidence="2">
    <location>
        <begin position="70"/>
        <end position="85"/>
    </location>
</feature>
<keyword evidence="1" id="KW-0378">Hydrolase</keyword>
<reference evidence="3" key="1">
    <citation type="submission" date="2022-01" db="EMBL/GenBank/DDBJ databases">
        <authorList>
            <person name="King R."/>
        </authorList>
    </citation>
    <scope>NUCLEOTIDE SEQUENCE</scope>
</reference>
<evidence type="ECO:0000313" key="4">
    <source>
        <dbReference type="Proteomes" id="UP001152799"/>
    </source>
</evidence>
<dbReference type="GO" id="GO:0004190">
    <property type="term" value="F:aspartic-type endopeptidase activity"/>
    <property type="evidence" value="ECO:0007669"/>
    <property type="project" value="InterPro"/>
</dbReference>
<dbReference type="InterPro" id="IPR001995">
    <property type="entry name" value="Peptidase_A2_cat"/>
</dbReference>
<proteinExistence type="predicted"/>
<accession>A0A9N9MCC9</accession>
<dbReference type="InterPro" id="IPR021109">
    <property type="entry name" value="Peptidase_aspartic_dom_sf"/>
</dbReference>
<keyword evidence="4" id="KW-1185">Reference proteome</keyword>
<evidence type="ECO:0000256" key="1">
    <source>
        <dbReference type="ARBA" id="ARBA00022801"/>
    </source>
</evidence>
<dbReference type="AlphaFoldDB" id="A0A9N9MCC9"/>
<dbReference type="Proteomes" id="UP001152799">
    <property type="component" value="Chromosome 1"/>
</dbReference>
<evidence type="ECO:0000313" key="3">
    <source>
        <dbReference type="EMBL" id="CAG9760206.1"/>
    </source>
</evidence>
<dbReference type="GO" id="GO:0006508">
    <property type="term" value="P:proteolysis"/>
    <property type="evidence" value="ECO:0007669"/>
    <property type="project" value="InterPro"/>
</dbReference>
<name>A0A9N9MCC9_9CUCU</name>
<organism evidence="3 4">
    <name type="scientific">Ceutorhynchus assimilis</name>
    <name type="common">cabbage seed weevil</name>
    <dbReference type="NCBI Taxonomy" id="467358"/>
    <lineage>
        <taxon>Eukaryota</taxon>
        <taxon>Metazoa</taxon>
        <taxon>Ecdysozoa</taxon>
        <taxon>Arthropoda</taxon>
        <taxon>Hexapoda</taxon>
        <taxon>Insecta</taxon>
        <taxon>Pterygota</taxon>
        <taxon>Neoptera</taxon>
        <taxon>Endopterygota</taxon>
        <taxon>Coleoptera</taxon>
        <taxon>Polyphaga</taxon>
        <taxon>Cucujiformia</taxon>
        <taxon>Curculionidae</taxon>
        <taxon>Ceutorhynchinae</taxon>
        <taxon>Ceutorhynchus</taxon>
    </lineage>
</organism>
<evidence type="ECO:0000259" key="2">
    <source>
        <dbReference type="PROSITE" id="PS50175"/>
    </source>
</evidence>
<dbReference type="EMBL" id="OU892277">
    <property type="protein sequence ID" value="CAG9760206.1"/>
    <property type="molecule type" value="Genomic_DNA"/>
</dbReference>
<sequence length="111" mass="12713">MVIGVLELLKRDLRINLRRDFSNFEELMQVSVLYENDLKDINGTDEKRIKSTSNSRPPSACRFCVNNKQIKALLDTGASDSFLNRRFALSNNLTDNITTVRLAKEDVTFKT</sequence>